<evidence type="ECO:0000313" key="4">
    <source>
        <dbReference type="Proteomes" id="UP000639973"/>
    </source>
</evidence>
<feature type="transmembrane region" description="Helical" evidence="2">
    <location>
        <begin position="27"/>
        <end position="53"/>
    </location>
</feature>
<accession>A0ABQ2G793</accession>
<dbReference type="EMBL" id="BMOL01000006">
    <property type="protein sequence ID" value="GGL79227.1"/>
    <property type="molecule type" value="Genomic_DNA"/>
</dbReference>
<keyword evidence="4" id="KW-1185">Reference proteome</keyword>
<feature type="transmembrane region" description="Helical" evidence="2">
    <location>
        <begin position="59"/>
        <end position="77"/>
    </location>
</feature>
<feature type="region of interest" description="Disordered" evidence="1">
    <location>
        <begin position="183"/>
        <end position="211"/>
    </location>
</feature>
<evidence type="ECO:0000313" key="3">
    <source>
        <dbReference type="EMBL" id="GGL79227.1"/>
    </source>
</evidence>
<reference evidence="4" key="1">
    <citation type="journal article" date="2019" name="Int. J. Syst. Evol. Microbiol.">
        <title>The Global Catalogue of Microorganisms (GCM) 10K type strain sequencing project: providing services to taxonomists for standard genome sequencing and annotation.</title>
        <authorList>
            <consortium name="The Broad Institute Genomics Platform"/>
            <consortium name="The Broad Institute Genome Sequencing Center for Infectious Disease"/>
            <person name="Wu L."/>
            <person name="Ma J."/>
        </authorList>
    </citation>
    <scope>NUCLEOTIDE SEQUENCE [LARGE SCALE GENOMIC DNA]</scope>
    <source>
        <strain evidence="4">JCM 15442</strain>
    </source>
</reference>
<protein>
    <submittedName>
        <fullName evidence="3">Uncharacterized protein</fullName>
    </submittedName>
</protein>
<feature type="transmembrane region" description="Helical" evidence="2">
    <location>
        <begin position="89"/>
        <end position="108"/>
    </location>
</feature>
<feature type="transmembrane region" description="Helical" evidence="2">
    <location>
        <begin position="151"/>
        <end position="171"/>
    </location>
</feature>
<gene>
    <name evidence="3" type="ORF">GCM10010840_16350</name>
</gene>
<evidence type="ECO:0000256" key="2">
    <source>
        <dbReference type="SAM" id="Phobius"/>
    </source>
</evidence>
<dbReference type="Proteomes" id="UP000639973">
    <property type="component" value="Unassembled WGS sequence"/>
</dbReference>
<name>A0ABQ2G793_9DEIO</name>
<sequence>MKHVTSSHPGASSEAPISRPNSVRSQLLLPFTAYFLMLASTSFIAGGIVHLGLGENTGFYITLAVVGVVCFTAGNYLQEYVIQKNKRGTGLGTFLLVSFVLSVGIGMMTGGIQHYLDNPLYSTVLIPVGLLLAVAAFAVREKLTLGRKVIQLTAGTLSLAALLFGGLGALAKVVATPAGHAHGAATETVPTPADTVSLPQASSEGVPEETVAPVPAVTPAMAPDAAAEEHDDGHDH</sequence>
<keyword evidence="2" id="KW-0812">Transmembrane</keyword>
<proteinExistence type="predicted"/>
<evidence type="ECO:0000256" key="1">
    <source>
        <dbReference type="SAM" id="MobiDB-lite"/>
    </source>
</evidence>
<organism evidence="3 4">
    <name type="scientific">Deinococcus aerolatus</name>
    <dbReference type="NCBI Taxonomy" id="522487"/>
    <lineage>
        <taxon>Bacteria</taxon>
        <taxon>Thermotogati</taxon>
        <taxon>Deinococcota</taxon>
        <taxon>Deinococci</taxon>
        <taxon>Deinococcales</taxon>
        <taxon>Deinococcaceae</taxon>
        <taxon>Deinococcus</taxon>
    </lineage>
</organism>
<feature type="transmembrane region" description="Helical" evidence="2">
    <location>
        <begin position="120"/>
        <end position="139"/>
    </location>
</feature>
<keyword evidence="2" id="KW-0472">Membrane</keyword>
<keyword evidence="2" id="KW-1133">Transmembrane helix</keyword>
<comment type="caution">
    <text evidence="3">The sequence shown here is derived from an EMBL/GenBank/DDBJ whole genome shotgun (WGS) entry which is preliminary data.</text>
</comment>